<dbReference type="AlphaFoldDB" id="A0A7W6LGE6"/>
<dbReference type="PANTHER" id="PTHR48078:SF2">
    <property type="entry name" value="CATABOLIC L-SERINE_THREONINE DEHYDRATASE"/>
    <property type="match status" value="1"/>
</dbReference>
<keyword evidence="9" id="KW-1185">Reference proteome</keyword>
<dbReference type="SUPFAM" id="SSF53686">
    <property type="entry name" value="Tryptophan synthase beta subunit-like PLP-dependent enzymes"/>
    <property type="match status" value="1"/>
</dbReference>
<dbReference type="EC" id="4.3.1.17" evidence="3"/>
<evidence type="ECO:0000259" key="7">
    <source>
        <dbReference type="Pfam" id="PF00291"/>
    </source>
</evidence>
<dbReference type="InterPro" id="IPR050147">
    <property type="entry name" value="Ser/Thr_Dehydratase"/>
</dbReference>
<evidence type="ECO:0000313" key="9">
    <source>
        <dbReference type="Proteomes" id="UP000519897"/>
    </source>
</evidence>
<dbReference type="Proteomes" id="UP000519897">
    <property type="component" value="Unassembled WGS sequence"/>
</dbReference>
<gene>
    <name evidence="8" type="ORF">GGQ72_001352</name>
</gene>
<dbReference type="InterPro" id="IPR036052">
    <property type="entry name" value="TrpB-like_PALP_sf"/>
</dbReference>
<protein>
    <recommendedName>
        <fullName evidence="3">L-serine ammonia-lyase</fullName>
        <ecNumber evidence="3">4.3.1.17</ecNumber>
    </recommendedName>
</protein>
<name>A0A7W6LGE6_9HYPH</name>
<evidence type="ECO:0000256" key="2">
    <source>
        <dbReference type="ARBA" id="ARBA00010869"/>
    </source>
</evidence>
<dbReference type="PANTHER" id="PTHR48078">
    <property type="entry name" value="THREONINE DEHYDRATASE, MITOCHONDRIAL-RELATED"/>
    <property type="match status" value="1"/>
</dbReference>
<dbReference type="GO" id="GO:0006565">
    <property type="term" value="P:L-serine catabolic process"/>
    <property type="evidence" value="ECO:0007669"/>
    <property type="project" value="TreeGrafter"/>
</dbReference>
<reference evidence="8 9" key="1">
    <citation type="submission" date="2020-08" db="EMBL/GenBank/DDBJ databases">
        <title>Genomic Encyclopedia of Type Strains, Phase IV (KMG-IV): sequencing the most valuable type-strain genomes for metagenomic binning, comparative biology and taxonomic classification.</title>
        <authorList>
            <person name="Goeker M."/>
        </authorList>
    </citation>
    <scope>NUCLEOTIDE SEQUENCE [LARGE SCALE GENOMIC DNA]</scope>
    <source>
        <strain evidence="8 9">DSM 29514</strain>
    </source>
</reference>
<comment type="cofactor">
    <cofactor evidence="1">
        <name>pyridoxal 5'-phosphate</name>
        <dbReference type="ChEBI" id="CHEBI:597326"/>
    </cofactor>
</comment>
<evidence type="ECO:0000256" key="4">
    <source>
        <dbReference type="ARBA" id="ARBA00022898"/>
    </source>
</evidence>
<evidence type="ECO:0000256" key="5">
    <source>
        <dbReference type="ARBA" id="ARBA00023239"/>
    </source>
</evidence>
<comment type="catalytic activity">
    <reaction evidence="6">
        <text>L-serine = pyruvate + NH4(+)</text>
        <dbReference type="Rhea" id="RHEA:19169"/>
        <dbReference type="ChEBI" id="CHEBI:15361"/>
        <dbReference type="ChEBI" id="CHEBI:28938"/>
        <dbReference type="ChEBI" id="CHEBI:33384"/>
        <dbReference type="EC" id="4.3.1.17"/>
    </reaction>
</comment>
<comment type="caution">
    <text evidence="8">The sequence shown here is derived from an EMBL/GenBank/DDBJ whole genome shotgun (WGS) entry which is preliminary data.</text>
</comment>
<evidence type="ECO:0000256" key="6">
    <source>
        <dbReference type="ARBA" id="ARBA00049406"/>
    </source>
</evidence>
<dbReference type="InterPro" id="IPR001926">
    <property type="entry name" value="TrpB-like_PALP"/>
</dbReference>
<dbReference type="Pfam" id="PF00291">
    <property type="entry name" value="PALP"/>
    <property type="match status" value="1"/>
</dbReference>
<organism evidence="8 9">
    <name type="scientific">Rhizobium rhizoryzae</name>
    <dbReference type="NCBI Taxonomy" id="451876"/>
    <lineage>
        <taxon>Bacteria</taxon>
        <taxon>Pseudomonadati</taxon>
        <taxon>Pseudomonadota</taxon>
        <taxon>Alphaproteobacteria</taxon>
        <taxon>Hyphomicrobiales</taxon>
        <taxon>Rhizobiaceae</taxon>
        <taxon>Rhizobium/Agrobacterium group</taxon>
        <taxon>Rhizobium</taxon>
    </lineage>
</organism>
<evidence type="ECO:0000256" key="3">
    <source>
        <dbReference type="ARBA" id="ARBA00012093"/>
    </source>
</evidence>
<dbReference type="GO" id="GO:0009097">
    <property type="term" value="P:isoleucine biosynthetic process"/>
    <property type="evidence" value="ECO:0007669"/>
    <property type="project" value="TreeGrafter"/>
</dbReference>
<dbReference type="GO" id="GO:0006567">
    <property type="term" value="P:L-threonine catabolic process"/>
    <property type="evidence" value="ECO:0007669"/>
    <property type="project" value="TreeGrafter"/>
</dbReference>
<feature type="domain" description="Tryptophan synthase beta chain-like PALP" evidence="7">
    <location>
        <begin position="31"/>
        <end position="317"/>
    </location>
</feature>
<keyword evidence="4" id="KW-0663">Pyridoxal phosphate</keyword>
<dbReference type="GO" id="GO:0004794">
    <property type="term" value="F:threonine deaminase activity"/>
    <property type="evidence" value="ECO:0007669"/>
    <property type="project" value="TreeGrafter"/>
</dbReference>
<keyword evidence="5 8" id="KW-0456">Lyase</keyword>
<dbReference type="Gene3D" id="3.40.50.1100">
    <property type="match status" value="2"/>
</dbReference>
<dbReference type="GO" id="GO:0003941">
    <property type="term" value="F:L-serine ammonia-lyase activity"/>
    <property type="evidence" value="ECO:0007669"/>
    <property type="project" value="UniProtKB-EC"/>
</dbReference>
<dbReference type="EMBL" id="JACIEC010000001">
    <property type="protein sequence ID" value="MBB4142853.1"/>
    <property type="molecule type" value="Genomic_DNA"/>
</dbReference>
<accession>A0A7W6LGE6</accession>
<proteinExistence type="inferred from homology"/>
<sequence>MSVDKPVSIASIVLDPLCPSSLKRRKVSMPLHINTPLLESRALSLAAERPVLLKMDALQPAGSFKIRGVGAACEHHVARGKRRFISSSGGNAGLAVAYAGRKLSVPVTVYVPETTTEQAKALIRLEGAEVVVHGASWQEANELALQAMGEDAAFIHPFDDPLLWQGHATVIDEVVQAGAVFDAVILSVGGGGLLCGVAEGLARNGLGDVPIIAVETHGAASLSAALDAGELVQLPAITSIATSLGARKVSDHAFRISQNRPVESVVVDDRAAVGASLRFADDHRVVVEPACGAALTVAYSAPIYGPGYERLLVIVCGGATTSIDKLKDLAATLPHHR</sequence>
<comment type="similarity">
    <text evidence="2">Belongs to the serine/threonine dehydratase family.</text>
</comment>
<evidence type="ECO:0000313" key="8">
    <source>
        <dbReference type="EMBL" id="MBB4142853.1"/>
    </source>
</evidence>
<evidence type="ECO:0000256" key="1">
    <source>
        <dbReference type="ARBA" id="ARBA00001933"/>
    </source>
</evidence>